<dbReference type="RefSeq" id="WP_066239227.1">
    <property type="nucleotide sequence ID" value="NZ_LSGP01000013.1"/>
</dbReference>
<dbReference type="PANTHER" id="PTHR10587">
    <property type="entry name" value="GLYCOSYL TRANSFERASE-RELATED"/>
    <property type="match status" value="1"/>
</dbReference>
<gene>
    <name evidence="2" type="ORF">AXX12_03685</name>
</gene>
<comment type="caution">
    <text evidence="2">The sequence shown here is derived from an EMBL/GenBank/DDBJ whole genome shotgun (WGS) entry which is preliminary data.</text>
</comment>
<dbReference type="Proteomes" id="UP000076268">
    <property type="component" value="Unassembled WGS sequence"/>
</dbReference>
<dbReference type="InterPro" id="IPR050248">
    <property type="entry name" value="Polysacc_deacetylase_ArnD"/>
</dbReference>
<organism evidence="2 3">
    <name type="scientific">Anaerosporomusa subterranea</name>
    <dbReference type="NCBI Taxonomy" id="1794912"/>
    <lineage>
        <taxon>Bacteria</taxon>
        <taxon>Bacillati</taxon>
        <taxon>Bacillota</taxon>
        <taxon>Negativicutes</taxon>
        <taxon>Acetonemataceae</taxon>
        <taxon>Anaerosporomusa</taxon>
    </lineage>
</organism>
<accession>A0A154BTA0</accession>
<dbReference type="Gene3D" id="3.20.20.370">
    <property type="entry name" value="Glycoside hydrolase/deacetylase"/>
    <property type="match status" value="1"/>
</dbReference>
<dbReference type="CDD" id="cd10950">
    <property type="entry name" value="CE4_BsYlxY_like"/>
    <property type="match status" value="1"/>
</dbReference>
<reference evidence="2 3" key="1">
    <citation type="submission" date="2016-02" db="EMBL/GenBank/DDBJ databases">
        <title>Anaerosporomusa subterraneum gen. nov., sp. nov., a spore-forming obligate anaerobe isolated from saprolite.</title>
        <authorList>
            <person name="Choi J.K."/>
            <person name="Shah M."/>
            <person name="Yee N."/>
        </authorList>
    </citation>
    <scope>NUCLEOTIDE SEQUENCE [LARGE SCALE GENOMIC DNA]</scope>
    <source>
        <strain evidence="2 3">RU4</strain>
    </source>
</reference>
<dbReference type="GO" id="GO:0016810">
    <property type="term" value="F:hydrolase activity, acting on carbon-nitrogen (but not peptide) bonds"/>
    <property type="evidence" value="ECO:0007669"/>
    <property type="project" value="InterPro"/>
</dbReference>
<dbReference type="InterPro" id="IPR002509">
    <property type="entry name" value="NODB_dom"/>
</dbReference>
<proteinExistence type="predicted"/>
<keyword evidence="3" id="KW-1185">Reference proteome</keyword>
<dbReference type="GO" id="GO:0005975">
    <property type="term" value="P:carbohydrate metabolic process"/>
    <property type="evidence" value="ECO:0007669"/>
    <property type="project" value="InterPro"/>
</dbReference>
<dbReference type="Pfam" id="PF01522">
    <property type="entry name" value="Polysacc_deac_1"/>
    <property type="match status" value="1"/>
</dbReference>
<evidence type="ECO:0000313" key="2">
    <source>
        <dbReference type="EMBL" id="KYZ77244.1"/>
    </source>
</evidence>
<evidence type="ECO:0000259" key="1">
    <source>
        <dbReference type="PROSITE" id="PS51677"/>
    </source>
</evidence>
<dbReference type="STRING" id="1794912.AXX12_03685"/>
<dbReference type="GO" id="GO:0016020">
    <property type="term" value="C:membrane"/>
    <property type="evidence" value="ECO:0007669"/>
    <property type="project" value="TreeGrafter"/>
</dbReference>
<dbReference type="AlphaFoldDB" id="A0A154BTA0"/>
<feature type="domain" description="NodB homology" evidence="1">
    <location>
        <begin position="54"/>
        <end position="230"/>
    </location>
</feature>
<dbReference type="PROSITE" id="PS51677">
    <property type="entry name" value="NODB"/>
    <property type="match status" value="1"/>
</dbReference>
<protein>
    <submittedName>
        <fullName evidence="2">Polysaccharide deacetylase</fullName>
    </submittedName>
</protein>
<dbReference type="InterPro" id="IPR011330">
    <property type="entry name" value="Glyco_hydro/deAcase_b/a-brl"/>
</dbReference>
<sequence length="237" mass="26973">MKFIFSARIPPWYVMFTLFTLTTIFFTNSLADLGYGIPTRPGLTPIFQGNRETPKVAFACNVFWGEDIMPDMLNILADNQVKATFFIGGSWARRHPESLKLIADAGHELGNHSFTHPHPNRLSKEQNQAEIIRTEKLIEEVTGIKTRLYAPPYGEYNHLVLEAAQELNYLTIMWTADTIDWRRPSPDVIIKRIEGKLQNGAIILMHPTEPTLKALPVLIRLIKARGYTIETVSDIIK</sequence>
<evidence type="ECO:0000313" key="3">
    <source>
        <dbReference type="Proteomes" id="UP000076268"/>
    </source>
</evidence>
<dbReference type="EMBL" id="LSGP01000013">
    <property type="protein sequence ID" value="KYZ77244.1"/>
    <property type="molecule type" value="Genomic_DNA"/>
</dbReference>
<name>A0A154BTA0_ANASB</name>
<dbReference type="SUPFAM" id="SSF88713">
    <property type="entry name" value="Glycoside hydrolase/deacetylase"/>
    <property type="match status" value="1"/>
</dbReference>
<dbReference type="OrthoDB" id="62208at2"/>
<dbReference type="PANTHER" id="PTHR10587:SF80">
    <property type="entry name" value="CHITOOLIGOSACCHARIDE DEACETYLASE"/>
    <property type="match status" value="1"/>
</dbReference>